<proteinExistence type="predicted"/>
<dbReference type="AlphaFoldDB" id="A0A453RJ70"/>
<keyword evidence="3" id="KW-1185">Reference proteome</keyword>
<protein>
    <submittedName>
        <fullName evidence="2">Uncharacterized protein</fullName>
    </submittedName>
</protein>
<evidence type="ECO:0000313" key="3">
    <source>
        <dbReference type="Proteomes" id="UP000015105"/>
    </source>
</evidence>
<reference evidence="3" key="2">
    <citation type="journal article" date="2017" name="Nat. Plants">
        <title>The Aegilops tauschii genome reveals multiple impacts of transposons.</title>
        <authorList>
            <person name="Zhao G."/>
            <person name="Zou C."/>
            <person name="Li K."/>
            <person name="Wang K."/>
            <person name="Li T."/>
            <person name="Gao L."/>
            <person name="Zhang X."/>
            <person name="Wang H."/>
            <person name="Yang Z."/>
            <person name="Liu X."/>
            <person name="Jiang W."/>
            <person name="Mao L."/>
            <person name="Kong X."/>
            <person name="Jiao Y."/>
            <person name="Jia J."/>
        </authorList>
    </citation>
    <scope>NUCLEOTIDE SEQUENCE [LARGE SCALE GENOMIC DNA]</scope>
    <source>
        <strain evidence="3">cv. AL8/78</strain>
    </source>
</reference>
<reference evidence="3" key="1">
    <citation type="journal article" date="2014" name="Science">
        <title>Ancient hybridizations among the ancestral genomes of bread wheat.</title>
        <authorList>
            <consortium name="International Wheat Genome Sequencing Consortium,"/>
            <person name="Marcussen T."/>
            <person name="Sandve S.R."/>
            <person name="Heier L."/>
            <person name="Spannagl M."/>
            <person name="Pfeifer M."/>
            <person name="Jakobsen K.S."/>
            <person name="Wulff B.B."/>
            <person name="Steuernagel B."/>
            <person name="Mayer K.F."/>
            <person name="Olsen O.A."/>
        </authorList>
    </citation>
    <scope>NUCLEOTIDE SEQUENCE [LARGE SCALE GENOMIC DNA]</scope>
    <source>
        <strain evidence="3">cv. AL8/78</strain>
    </source>
</reference>
<dbReference type="EnsemblPlants" id="AET7Gv20600000.6">
    <property type="protein sequence ID" value="AET7Gv20600000.6"/>
    <property type="gene ID" value="AET7Gv20600000"/>
</dbReference>
<evidence type="ECO:0000256" key="1">
    <source>
        <dbReference type="SAM" id="MobiDB-lite"/>
    </source>
</evidence>
<accession>A0A453RJ70</accession>
<dbReference type="Gramene" id="AET7Gv20600000.6">
    <property type="protein sequence ID" value="AET7Gv20600000.6"/>
    <property type="gene ID" value="AET7Gv20600000"/>
</dbReference>
<reference evidence="2" key="4">
    <citation type="submission" date="2019-03" db="UniProtKB">
        <authorList>
            <consortium name="EnsemblPlants"/>
        </authorList>
    </citation>
    <scope>IDENTIFICATION</scope>
</reference>
<dbReference type="GO" id="GO:0003700">
    <property type="term" value="F:DNA-binding transcription factor activity"/>
    <property type="evidence" value="ECO:0007669"/>
    <property type="project" value="InterPro"/>
</dbReference>
<dbReference type="PANTHER" id="PTHR45878">
    <property type="entry name" value="ZINC FINGER PROTEIN WIP2"/>
    <property type="match status" value="1"/>
</dbReference>
<dbReference type="PANTHER" id="PTHR45878:SF30">
    <property type="entry name" value="OS08G0504000 PROTEIN"/>
    <property type="match status" value="1"/>
</dbReference>
<dbReference type="GO" id="GO:0005634">
    <property type="term" value="C:nucleus"/>
    <property type="evidence" value="ECO:0007669"/>
    <property type="project" value="TreeGrafter"/>
</dbReference>
<evidence type="ECO:0000313" key="2">
    <source>
        <dbReference type="EnsemblPlants" id="AET7Gv20600000.6"/>
    </source>
</evidence>
<reference evidence="2" key="3">
    <citation type="journal article" date="2017" name="Nature">
        <title>Genome sequence of the progenitor of the wheat D genome Aegilops tauschii.</title>
        <authorList>
            <person name="Luo M.C."/>
            <person name="Gu Y.Q."/>
            <person name="Puiu D."/>
            <person name="Wang H."/>
            <person name="Twardziok S.O."/>
            <person name="Deal K.R."/>
            <person name="Huo N."/>
            <person name="Zhu T."/>
            <person name="Wang L."/>
            <person name="Wang Y."/>
            <person name="McGuire P.E."/>
            <person name="Liu S."/>
            <person name="Long H."/>
            <person name="Ramasamy R.K."/>
            <person name="Rodriguez J.C."/>
            <person name="Van S.L."/>
            <person name="Yuan L."/>
            <person name="Wang Z."/>
            <person name="Xia Z."/>
            <person name="Xiao L."/>
            <person name="Anderson O.D."/>
            <person name="Ouyang S."/>
            <person name="Liang Y."/>
            <person name="Zimin A.V."/>
            <person name="Pertea G."/>
            <person name="Qi P."/>
            <person name="Bennetzen J.L."/>
            <person name="Dai X."/>
            <person name="Dawson M.W."/>
            <person name="Muller H.G."/>
            <person name="Kugler K."/>
            <person name="Rivarola-Duarte L."/>
            <person name="Spannagl M."/>
            <person name="Mayer K.F.X."/>
            <person name="Lu F.H."/>
            <person name="Bevan M.W."/>
            <person name="Leroy P."/>
            <person name="Li P."/>
            <person name="You F.M."/>
            <person name="Sun Q."/>
            <person name="Liu Z."/>
            <person name="Lyons E."/>
            <person name="Wicker T."/>
            <person name="Salzberg S.L."/>
            <person name="Devos K.M."/>
            <person name="Dvorak J."/>
        </authorList>
    </citation>
    <scope>NUCLEOTIDE SEQUENCE [LARGE SCALE GENOMIC DNA]</scope>
    <source>
        <strain evidence="2">cv. AL8/78</strain>
    </source>
</reference>
<dbReference type="Proteomes" id="UP000015105">
    <property type="component" value="Chromosome 7D"/>
</dbReference>
<feature type="region of interest" description="Disordered" evidence="1">
    <location>
        <begin position="70"/>
        <end position="95"/>
    </location>
</feature>
<name>A0A453RJ70_AEGTS</name>
<reference evidence="2" key="5">
    <citation type="journal article" date="2021" name="G3 (Bethesda)">
        <title>Aegilops tauschii genome assembly Aet v5.0 features greater sequence contiguity and improved annotation.</title>
        <authorList>
            <person name="Wang L."/>
            <person name="Zhu T."/>
            <person name="Rodriguez J.C."/>
            <person name="Deal K.R."/>
            <person name="Dubcovsky J."/>
            <person name="McGuire P.E."/>
            <person name="Lux T."/>
            <person name="Spannagl M."/>
            <person name="Mayer K.F.X."/>
            <person name="Baldrich P."/>
            <person name="Meyers B.C."/>
            <person name="Huo N."/>
            <person name="Gu Y.Q."/>
            <person name="Zhou H."/>
            <person name="Devos K.M."/>
            <person name="Bennetzen J.L."/>
            <person name="Unver T."/>
            <person name="Budak H."/>
            <person name="Gulick P.J."/>
            <person name="Galiba G."/>
            <person name="Kalapos B."/>
            <person name="Nelson D.R."/>
            <person name="Li P."/>
            <person name="You F.M."/>
            <person name="Luo M.C."/>
            <person name="Dvorak J."/>
        </authorList>
    </citation>
    <scope>NUCLEOTIDE SEQUENCE [LARGE SCALE GENOMIC DNA]</scope>
    <source>
        <strain evidence="2">cv. AL8/78</strain>
    </source>
</reference>
<dbReference type="InterPro" id="IPR043584">
    <property type="entry name" value="WIP1/2/3/4/5/6"/>
</dbReference>
<sequence length="154" mass="16576">CYHLRQEVAAGSRTTSARTPLFADLNCVPSCCDDGDGDPMDVEASWSTSTDDAAVALRIGLPAAEADLLSGLSGRAAEEDEEEEDDCKPGGGHEEVPLGFSSTAPIGRLNKGQYWIPTPSQILIGPTQFSCPVCFKTFNRYNNMQVRIIRSFSS</sequence>
<organism evidence="2 3">
    <name type="scientific">Aegilops tauschii subsp. strangulata</name>
    <name type="common">Goatgrass</name>
    <dbReference type="NCBI Taxonomy" id="200361"/>
    <lineage>
        <taxon>Eukaryota</taxon>
        <taxon>Viridiplantae</taxon>
        <taxon>Streptophyta</taxon>
        <taxon>Embryophyta</taxon>
        <taxon>Tracheophyta</taxon>
        <taxon>Spermatophyta</taxon>
        <taxon>Magnoliopsida</taxon>
        <taxon>Liliopsida</taxon>
        <taxon>Poales</taxon>
        <taxon>Poaceae</taxon>
        <taxon>BOP clade</taxon>
        <taxon>Pooideae</taxon>
        <taxon>Triticodae</taxon>
        <taxon>Triticeae</taxon>
        <taxon>Triticinae</taxon>
        <taxon>Aegilops</taxon>
    </lineage>
</organism>